<reference evidence="2" key="1">
    <citation type="submission" date="2013-02" db="EMBL/GenBank/DDBJ databases">
        <authorList>
            <consortium name="The Broad Institute Genome Sequencing Platform"/>
            <person name="Cuomo C."/>
            <person name="Becnel J."/>
            <person name="Sanscrainte N."/>
            <person name="Walker B."/>
            <person name="Young S.K."/>
            <person name="Zeng Q."/>
            <person name="Gargeya S."/>
            <person name="Fitzgerald M."/>
            <person name="Haas B."/>
            <person name="Abouelleil A."/>
            <person name="Alvarado L."/>
            <person name="Arachchi H.M."/>
            <person name="Berlin A.M."/>
            <person name="Chapman S.B."/>
            <person name="Dewar J."/>
            <person name="Goldberg J."/>
            <person name="Griggs A."/>
            <person name="Gujja S."/>
            <person name="Hansen M."/>
            <person name="Howarth C."/>
            <person name="Imamovic A."/>
            <person name="Larimer J."/>
            <person name="McCowan C."/>
            <person name="Murphy C."/>
            <person name="Neiman D."/>
            <person name="Pearson M."/>
            <person name="Priest M."/>
            <person name="Roberts A."/>
            <person name="Saif S."/>
            <person name="Shea T."/>
            <person name="Sisk P."/>
            <person name="Sykes S."/>
            <person name="Wortman J."/>
            <person name="Nusbaum C."/>
            <person name="Birren B."/>
        </authorList>
    </citation>
    <scope>NUCLEOTIDE SEQUENCE [LARGE SCALE GENOMIC DNA]</scope>
    <source>
        <strain evidence="2">PRA339</strain>
    </source>
</reference>
<sequence length="215" mass="25646">EVKDSFGLFKINLKNDLDQSTNEIYLSEENLKIKSEYLLKKRLIYKEVNELRSRVILYIKKLPLSINESLIILDKLLKIEVDKNLEKNLVSFISLYNNQFNKLALIREVINIFNHSLQNFSENIDSYDYVNISTNSYYFYQTIKIFNEFYDLIENFHDSIVLFSNDAKDNLKQMIKAYTNLKIASDLYFDSDISVLIDFEYLFKIYEECLYNSMN</sequence>
<dbReference type="HOGENOM" id="CLU_1285994_0_0_1"/>
<keyword evidence="2" id="KW-1185">Reference proteome</keyword>
<protein>
    <submittedName>
        <fullName evidence="1">Uncharacterized protein</fullName>
    </submittedName>
</protein>
<dbReference type="VEuPathDB" id="MicrosporidiaDB:H312_03014"/>
<name>A0A059EX62_9MICR</name>
<proteinExistence type="predicted"/>
<dbReference type="Proteomes" id="UP000030655">
    <property type="component" value="Unassembled WGS sequence"/>
</dbReference>
<evidence type="ECO:0000313" key="2">
    <source>
        <dbReference type="Proteomes" id="UP000030655"/>
    </source>
</evidence>
<gene>
    <name evidence="1" type="ORF">H312_03014</name>
</gene>
<evidence type="ECO:0000313" key="1">
    <source>
        <dbReference type="EMBL" id="KCZ79593.1"/>
    </source>
</evidence>
<accession>A0A059EX62</accession>
<dbReference type="EMBL" id="KK365251">
    <property type="protein sequence ID" value="KCZ79593.1"/>
    <property type="molecule type" value="Genomic_DNA"/>
</dbReference>
<reference evidence="1 2" key="2">
    <citation type="submission" date="2014-03" db="EMBL/GenBank/DDBJ databases">
        <title>The Genome Sequence of Anncaliia algerae insect isolate PRA339.</title>
        <authorList>
            <consortium name="The Broad Institute Genome Sequencing Platform"/>
            <consortium name="The Broad Institute Genome Sequencing Center for Infectious Disease"/>
            <person name="Cuomo C."/>
            <person name="Becnel J."/>
            <person name="Sanscrainte N."/>
            <person name="Walker B."/>
            <person name="Young S.K."/>
            <person name="Zeng Q."/>
            <person name="Gargeya S."/>
            <person name="Fitzgerald M."/>
            <person name="Haas B."/>
            <person name="Abouelleil A."/>
            <person name="Alvarado L."/>
            <person name="Arachchi H.M."/>
            <person name="Berlin A.M."/>
            <person name="Chapman S.B."/>
            <person name="Dewar J."/>
            <person name="Goldberg J."/>
            <person name="Griggs A."/>
            <person name="Gujja S."/>
            <person name="Hansen M."/>
            <person name="Howarth C."/>
            <person name="Imamovic A."/>
            <person name="Larimer J."/>
            <person name="McCowan C."/>
            <person name="Murphy C."/>
            <person name="Neiman D."/>
            <person name="Pearson M."/>
            <person name="Priest M."/>
            <person name="Roberts A."/>
            <person name="Saif S."/>
            <person name="Shea T."/>
            <person name="Sisk P."/>
            <person name="Sykes S."/>
            <person name="Wortman J."/>
            <person name="Nusbaum C."/>
            <person name="Birren B."/>
        </authorList>
    </citation>
    <scope>NUCLEOTIDE SEQUENCE [LARGE SCALE GENOMIC DNA]</scope>
    <source>
        <strain evidence="1 2">PRA339</strain>
    </source>
</reference>
<feature type="non-terminal residue" evidence="1">
    <location>
        <position position="1"/>
    </location>
</feature>
<dbReference type="OrthoDB" id="2197144at2759"/>
<organism evidence="1 2">
    <name type="scientific">Anncaliia algerae PRA339</name>
    <dbReference type="NCBI Taxonomy" id="1288291"/>
    <lineage>
        <taxon>Eukaryota</taxon>
        <taxon>Fungi</taxon>
        <taxon>Fungi incertae sedis</taxon>
        <taxon>Microsporidia</taxon>
        <taxon>Tubulinosematoidea</taxon>
        <taxon>Tubulinosematidae</taxon>
        <taxon>Anncaliia</taxon>
    </lineage>
</organism>
<dbReference type="AlphaFoldDB" id="A0A059EX62"/>